<evidence type="ECO:0000313" key="3">
    <source>
        <dbReference type="Proteomes" id="UP000792457"/>
    </source>
</evidence>
<evidence type="ECO:0000259" key="1">
    <source>
        <dbReference type="Pfam" id="PF21789"/>
    </source>
</evidence>
<accession>A0A8K0KSI1</accession>
<reference evidence="2" key="2">
    <citation type="submission" date="2017-10" db="EMBL/GenBank/DDBJ databases">
        <title>Ladona fulva Genome sequencing and assembly.</title>
        <authorList>
            <person name="Murali S."/>
            <person name="Richards S."/>
            <person name="Bandaranaike D."/>
            <person name="Bellair M."/>
            <person name="Blankenburg K."/>
            <person name="Chao H."/>
            <person name="Dinh H."/>
            <person name="Doddapaneni H."/>
            <person name="Dugan-Rocha S."/>
            <person name="Elkadiri S."/>
            <person name="Gnanaolivu R."/>
            <person name="Hernandez B."/>
            <person name="Skinner E."/>
            <person name="Javaid M."/>
            <person name="Lee S."/>
            <person name="Li M."/>
            <person name="Ming W."/>
            <person name="Munidasa M."/>
            <person name="Muniz J."/>
            <person name="Nguyen L."/>
            <person name="Hughes D."/>
            <person name="Osuji N."/>
            <person name="Pu L.-L."/>
            <person name="Puazo M."/>
            <person name="Qu C."/>
            <person name="Quiroz J."/>
            <person name="Raj R."/>
            <person name="Weissenberger G."/>
            <person name="Xin Y."/>
            <person name="Zou X."/>
            <person name="Han Y."/>
            <person name="Worley K."/>
            <person name="Muzny D."/>
            <person name="Gibbs R."/>
        </authorList>
    </citation>
    <scope>NUCLEOTIDE SEQUENCE</scope>
    <source>
        <strain evidence="2">Sampled in the wild</strain>
    </source>
</reference>
<proteinExistence type="predicted"/>
<feature type="domain" description="Transposable element P transposase-like RNase H C-terminal" evidence="1">
    <location>
        <begin position="79"/>
        <end position="108"/>
    </location>
</feature>
<protein>
    <recommendedName>
        <fullName evidence="1">Transposable element P transposase-like RNase H C-terminal domain-containing protein</fullName>
    </recommendedName>
</protein>
<evidence type="ECO:0000313" key="2">
    <source>
        <dbReference type="EMBL" id="KAG8239573.1"/>
    </source>
</evidence>
<dbReference type="OrthoDB" id="7440550at2759"/>
<sequence>MVYVQSDNIRVGFRGVLCERSGHLDLWESALDEIETWDFIKEGRRMKPRSSEGWVITIKAAKQLWVKGAGFNYLEPRRLNQDPLENFFGSIRLHCGSARNPTVTQFASGLKTILIKNVAANWTKRMNSFKDHDQLIAELDILLQRIPSSQEEMENSIVEVFVHEISIVAEEAAPFK</sequence>
<dbReference type="InterPro" id="IPR048367">
    <property type="entry name" value="TNP-like_RNaseH_C"/>
</dbReference>
<dbReference type="Pfam" id="PF21789">
    <property type="entry name" value="TNP-like_RNaseH_C"/>
    <property type="match status" value="1"/>
</dbReference>
<keyword evidence="3" id="KW-1185">Reference proteome</keyword>
<organism evidence="2 3">
    <name type="scientific">Ladona fulva</name>
    <name type="common">Scarce chaser dragonfly</name>
    <name type="synonym">Libellula fulva</name>
    <dbReference type="NCBI Taxonomy" id="123851"/>
    <lineage>
        <taxon>Eukaryota</taxon>
        <taxon>Metazoa</taxon>
        <taxon>Ecdysozoa</taxon>
        <taxon>Arthropoda</taxon>
        <taxon>Hexapoda</taxon>
        <taxon>Insecta</taxon>
        <taxon>Pterygota</taxon>
        <taxon>Palaeoptera</taxon>
        <taxon>Odonata</taxon>
        <taxon>Epiprocta</taxon>
        <taxon>Anisoptera</taxon>
        <taxon>Libelluloidea</taxon>
        <taxon>Libellulidae</taxon>
        <taxon>Ladona</taxon>
    </lineage>
</organism>
<gene>
    <name evidence="2" type="ORF">J437_LFUL019140</name>
</gene>
<reference evidence="2" key="1">
    <citation type="submission" date="2013-04" db="EMBL/GenBank/DDBJ databases">
        <authorList>
            <person name="Qu J."/>
            <person name="Murali S.C."/>
            <person name="Bandaranaike D."/>
            <person name="Bellair M."/>
            <person name="Blankenburg K."/>
            <person name="Chao H."/>
            <person name="Dinh H."/>
            <person name="Doddapaneni H."/>
            <person name="Downs B."/>
            <person name="Dugan-Rocha S."/>
            <person name="Elkadiri S."/>
            <person name="Gnanaolivu R.D."/>
            <person name="Hernandez B."/>
            <person name="Javaid M."/>
            <person name="Jayaseelan J.C."/>
            <person name="Lee S."/>
            <person name="Li M."/>
            <person name="Ming W."/>
            <person name="Munidasa M."/>
            <person name="Muniz J."/>
            <person name="Nguyen L."/>
            <person name="Ongeri F."/>
            <person name="Osuji N."/>
            <person name="Pu L.-L."/>
            <person name="Puazo M."/>
            <person name="Qu C."/>
            <person name="Quiroz J."/>
            <person name="Raj R."/>
            <person name="Weissenberger G."/>
            <person name="Xin Y."/>
            <person name="Zou X."/>
            <person name="Han Y."/>
            <person name="Richards S."/>
            <person name="Worley K."/>
            <person name="Muzny D."/>
            <person name="Gibbs R."/>
        </authorList>
    </citation>
    <scope>NUCLEOTIDE SEQUENCE</scope>
    <source>
        <strain evidence="2">Sampled in the wild</strain>
    </source>
</reference>
<dbReference type="Proteomes" id="UP000792457">
    <property type="component" value="Unassembled WGS sequence"/>
</dbReference>
<name>A0A8K0KSI1_LADFU</name>
<dbReference type="AlphaFoldDB" id="A0A8K0KSI1"/>
<comment type="caution">
    <text evidence="2">The sequence shown here is derived from an EMBL/GenBank/DDBJ whole genome shotgun (WGS) entry which is preliminary data.</text>
</comment>
<dbReference type="EMBL" id="KZ309716">
    <property type="protein sequence ID" value="KAG8239573.1"/>
    <property type="molecule type" value="Genomic_DNA"/>
</dbReference>